<dbReference type="Proteomes" id="UP000579250">
    <property type="component" value="Unassembled WGS sequence"/>
</dbReference>
<dbReference type="RefSeq" id="WP_067639400.1">
    <property type="nucleotide sequence ID" value="NZ_JAAXPI010000021.1"/>
</dbReference>
<dbReference type="EMBL" id="JAAXPI010000021">
    <property type="protein sequence ID" value="NKZ05404.1"/>
    <property type="molecule type" value="Genomic_DNA"/>
</dbReference>
<evidence type="ECO:0000313" key="1">
    <source>
        <dbReference type="EMBL" id="NKZ05404.1"/>
    </source>
</evidence>
<name>A0A846Z3Q8_9ACTN</name>
<comment type="caution">
    <text evidence="1">The sequence shown here is derived from an EMBL/GenBank/DDBJ whole genome shotgun (WGS) entry which is preliminary data.</text>
</comment>
<accession>A0A846Z3Q8</accession>
<protein>
    <submittedName>
        <fullName evidence="1">Uncharacterized protein</fullName>
    </submittedName>
</protein>
<dbReference type="AlphaFoldDB" id="A0A846Z3Q8"/>
<sequence length="307" mass="33169">MAERFVLTVPETVTARFLVAAGTRAVPGPDRLRDALGARGLGRVAAAMLASSRLTVNPVTEITAELKEQVRRLDGAPDGLRDVFGAARHMTVTAVTAPAGLPRHAQATRLAARTLAAALRGRVADLDTGRILPPEDGPPAEPEEFFLGGDWAPVYITLEPEDATRARAETAGLHRFGLPEVTARHVPYASMLTAANLVRALAWQLFAEQRAFLARAGTAGTRETPAERAVRRDDVMRFWGATERPAKQTAAVRLAWTDTACPACAAAIEARPADPDRDKWWTECATAMPHLIRPTPSPAEPRPRHPR</sequence>
<keyword evidence="2" id="KW-1185">Reference proteome</keyword>
<organism evidence="1 2">
    <name type="scientific">Actinomadura latina</name>
    <dbReference type="NCBI Taxonomy" id="163603"/>
    <lineage>
        <taxon>Bacteria</taxon>
        <taxon>Bacillati</taxon>
        <taxon>Actinomycetota</taxon>
        <taxon>Actinomycetes</taxon>
        <taxon>Streptosporangiales</taxon>
        <taxon>Thermomonosporaceae</taxon>
        <taxon>Actinomadura</taxon>
    </lineage>
</organism>
<evidence type="ECO:0000313" key="2">
    <source>
        <dbReference type="Proteomes" id="UP000579250"/>
    </source>
</evidence>
<proteinExistence type="predicted"/>
<gene>
    <name evidence="1" type="ORF">HGB48_16875</name>
</gene>
<reference evidence="1 2" key="1">
    <citation type="submission" date="2020-04" db="EMBL/GenBank/DDBJ databases">
        <title>MicrobeNet Type strains.</title>
        <authorList>
            <person name="Nicholson A.C."/>
        </authorList>
    </citation>
    <scope>NUCLEOTIDE SEQUENCE [LARGE SCALE GENOMIC DNA]</scope>
    <source>
        <strain evidence="1 2">ATCC BAA-277</strain>
    </source>
</reference>